<evidence type="ECO:0000256" key="11">
    <source>
        <dbReference type="ARBA" id="ARBA00023136"/>
    </source>
</evidence>
<dbReference type="PROSITE" id="PS01018">
    <property type="entry name" value="STEROL_REDUCT_2"/>
    <property type="match status" value="1"/>
</dbReference>
<keyword evidence="7 18" id="KW-1133">Transmembrane helix</keyword>
<evidence type="ECO:0000256" key="3">
    <source>
        <dbReference type="ARBA" id="ARBA00022516"/>
    </source>
</evidence>
<evidence type="ECO:0000256" key="16">
    <source>
        <dbReference type="ARBA" id="ARBA00060577"/>
    </source>
</evidence>
<dbReference type="Proteomes" id="UP000242525">
    <property type="component" value="Unassembled WGS sequence"/>
</dbReference>
<evidence type="ECO:0000256" key="18">
    <source>
        <dbReference type="RuleBase" id="RU369120"/>
    </source>
</evidence>
<comment type="pathway">
    <text evidence="16">Steroid biosynthesis.</text>
</comment>
<keyword evidence="11 18" id="KW-0472">Membrane</keyword>
<evidence type="ECO:0000256" key="14">
    <source>
        <dbReference type="ARBA" id="ARBA00030165"/>
    </source>
</evidence>
<comment type="caution">
    <text evidence="18">Lacks conserved residue(s) required for the propagation of feature annotation.</text>
</comment>
<evidence type="ECO:0000256" key="6">
    <source>
        <dbReference type="ARBA" id="ARBA00022955"/>
    </source>
</evidence>
<name>A0A0J9XGH8_GEOCN</name>
<organism evidence="19 20">
    <name type="scientific">Geotrichum candidum</name>
    <name type="common">Oospora lactis</name>
    <name type="synonym">Dipodascus geotrichum</name>
    <dbReference type="NCBI Taxonomy" id="1173061"/>
    <lineage>
        <taxon>Eukaryota</taxon>
        <taxon>Fungi</taxon>
        <taxon>Dikarya</taxon>
        <taxon>Ascomycota</taxon>
        <taxon>Saccharomycotina</taxon>
        <taxon>Dipodascomycetes</taxon>
        <taxon>Dipodascales</taxon>
        <taxon>Dipodascaceae</taxon>
        <taxon>Geotrichum</taxon>
    </lineage>
</organism>
<dbReference type="InterPro" id="IPR018083">
    <property type="entry name" value="Sterol_reductase_CS"/>
</dbReference>
<evidence type="ECO:0000256" key="5">
    <source>
        <dbReference type="ARBA" id="ARBA00022857"/>
    </source>
</evidence>
<dbReference type="FunFam" id="1.20.120.1630:FF:000011">
    <property type="entry name" value="Delta(14)-sterol reductase"/>
    <property type="match status" value="1"/>
</dbReference>
<dbReference type="AlphaFoldDB" id="A0A0J9XGH8"/>
<evidence type="ECO:0000256" key="17">
    <source>
        <dbReference type="ARBA" id="ARBA00069705"/>
    </source>
</evidence>
<evidence type="ECO:0000256" key="15">
    <source>
        <dbReference type="ARBA" id="ARBA00031227"/>
    </source>
</evidence>
<dbReference type="Gene3D" id="1.20.120.1630">
    <property type="match status" value="1"/>
</dbReference>
<dbReference type="Pfam" id="PF01222">
    <property type="entry name" value="ERG4_ERG24"/>
    <property type="match status" value="1"/>
</dbReference>
<evidence type="ECO:0000256" key="12">
    <source>
        <dbReference type="ARBA" id="ARBA00023166"/>
    </source>
</evidence>
<evidence type="ECO:0000256" key="8">
    <source>
        <dbReference type="ARBA" id="ARBA00023002"/>
    </source>
</evidence>
<keyword evidence="12 18" id="KW-1207">Sterol metabolism</keyword>
<evidence type="ECO:0000256" key="4">
    <source>
        <dbReference type="ARBA" id="ARBA00022692"/>
    </source>
</evidence>
<comment type="caution">
    <text evidence="19">The sequence shown here is derived from an EMBL/GenBank/DDBJ whole genome shotgun (WGS) entry which is preliminary data.</text>
</comment>
<dbReference type="PANTHER" id="PTHR21257">
    <property type="entry name" value="DELTA(14)-STEROL REDUCTASE"/>
    <property type="match status" value="1"/>
</dbReference>
<evidence type="ECO:0000256" key="13">
    <source>
        <dbReference type="ARBA" id="ARBA00023221"/>
    </source>
</evidence>
<gene>
    <name evidence="19" type="ORF">BN980_GECA15s00538g</name>
</gene>
<comment type="subcellular location">
    <subcellularLocation>
        <location evidence="1">Membrane</location>
        <topology evidence="1">Multi-pass membrane protein</topology>
    </subcellularLocation>
</comment>
<keyword evidence="10 18" id="KW-0443">Lipid metabolism</keyword>
<keyword evidence="9 18" id="KW-0756">Sterol biosynthesis</keyword>
<feature type="transmembrane region" description="Helical" evidence="18">
    <location>
        <begin position="302"/>
        <end position="321"/>
    </location>
</feature>
<reference evidence="19" key="1">
    <citation type="submission" date="2014-03" db="EMBL/GenBank/DDBJ databases">
        <authorList>
            <person name="Casaregola S."/>
        </authorList>
    </citation>
    <scope>NUCLEOTIDE SEQUENCE [LARGE SCALE GENOMIC DNA]</scope>
    <source>
        <strain evidence="19">CLIB 918</strain>
    </source>
</reference>
<dbReference type="PANTHER" id="PTHR21257:SF52">
    <property type="entry name" value="DELTA(14)-STEROL REDUCTASE TM7SF2"/>
    <property type="match status" value="1"/>
</dbReference>
<accession>A0A0J9XGH8</accession>
<evidence type="ECO:0000256" key="7">
    <source>
        <dbReference type="ARBA" id="ARBA00022989"/>
    </source>
</evidence>
<keyword evidence="5" id="KW-0521">NADP</keyword>
<proteinExistence type="inferred from homology"/>
<evidence type="ECO:0000256" key="1">
    <source>
        <dbReference type="ARBA" id="ARBA00004141"/>
    </source>
</evidence>
<dbReference type="OrthoDB" id="10262235at2759"/>
<dbReference type="GO" id="GO:0006696">
    <property type="term" value="P:ergosterol biosynthetic process"/>
    <property type="evidence" value="ECO:0007669"/>
    <property type="project" value="TreeGrafter"/>
</dbReference>
<keyword evidence="6 18" id="KW-0752">Steroid biosynthesis</keyword>
<dbReference type="GO" id="GO:0050613">
    <property type="term" value="F:Delta14-sterol reductase activity"/>
    <property type="evidence" value="ECO:0007669"/>
    <property type="project" value="UniProtKB-ARBA"/>
</dbReference>
<feature type="transmembrane region" description="Helical" evidence="18">
    <location>
        <begin position="112"/>
        <end position="131"/>
    </location>
</feature>
<keyword evidence="13 18" id="KW-0753">Steroid metabolism</keyword>
<sequence>MAKPNPLNQKTLHPDFNGWPGALAISLGLPLLFNVFAYACNSHGCPVSYTSLQPYLDMLNPSHPNYIVPISWAATYAYLAWFGALVILDRVLPGEKVMGTKLRDGNRLEYKFNGKLVHLIFFATLIARYVYTDGAMPELVFVYDHLTELLNVSTVFAAVVSTLLYVIPFFYKNEPLLALGGNTGNPIFDWYIGRELNPRLGLFDMKLFCEMRPGLMLWIVINLAMAHHQYHKFGYITDSMILVNLFQNYYVVEGTFYESRLINMMDITTDGLGFMLMFGDLALVPFSYTLQARYLADHPYQLGLFKSVLIVALYVLGYVIFRQSNNQKNAFKDGHPSTAHLKYLQSPTGSKLIISSWWGITRHINYSGDWLICLAYSLPTGFNTPLTYYFPIFFASLLIHRNSRDEAKCAEKYGETWVEYKKAVPYALIPYVY</sequence>
<evidence type="ECO:0000256" key="10">
    <source>
        <dbReference type="ARBA" id="ARBA00023098"/>
    </source>
</evidence>
<feature type="transmembrane region" description="Helical" evidence="18">
    <location>
        <begin position="151"/>
        <end position="171"/>
    </location>
</feature>
<dbReference type="GO" id="GO:0005789">
    <property type="term" value="C:endoplasmic reticulum membrane"/>
    <property type="evidence" value="ECO:0007669"/>
    <property type="project" value="TreeGrafter"/>
</dbReference>
<keyword evidence="4 18" id="KW-0812">Transmembrane</keyword>
<dbReference type="PROSITE" id="PS01017">
    <property type="entry name" value="STEROL_REDUCT_1"/>
    <property type="match status" value="1"/>
</dbReference>
<feature type="transmembrane region" description="Helical" evidence="18">
    <location>
        <begin position="66"/>
        <end position="92"/>
    </location>
</feature>
<dbReference type="InterPro" id="IPR001171">
    <property type="entry name" value="ERG24_DHCR-like"/>
</dbReference>
<dbReference type="EMBL" id="CCBN010000015">
    <property type="protein sequence ID" value="CDO56389.1"/>
    <property type="molecule type" value="Genomic_DNA"/>
</dbReference>
<keyword evidence="20" id="KW-1185">Reference proteome</keyword>
<dbReference type="STRING" id="1173061.A0A0J9XGH8"/>
<comment type="similarity">
    <text evidence="2 18">Belongs to the ERG4/ERG24 family.</text>
</comment>
<evidence type="ECO:0000256" key="2">
    <source>
        <dbReference type="ARBA" id="ARBA00005402"/>
    </source>
</evidence>
<keyword evidence="3 18" id="KW-0444">Lipid biosynthesis</keyword>
<feature type="transmembrane region" description="Helical" evidence="18">
    <location>
        <begin position="272"/>
        <end position="290"/>
    </location>
</feature>
<keyword evidence="8 18" id="KW-0560">Oxidoreductase</keyword>
<protein>
    <recommendedName>
        <fullName evidence="17 18">Delta(14)-sterol reductase</fullName>
    </recommendedName>
    <alternativeName>
        <fullName evidence="14 18">C-14 sterol reductase</fullName>
    </alternativeName>
    <alternativeName>
        <fullName evidence="15 18">Sterol C14-reductase</fullName>
    </alternativeName>
</protein>
<evidence type="ECO:0000313" key="20">
    <source>
        <dbReference type="Proteomes" id="UP000242525"/>
    </source>
</evidence>
<evidence type="ECO:0000256" key="9">
    <source>
        <dbReference type="ARBA" id="ARBA00023011"/>
    </source>
</evidence>
<evidence type="ECO:0000313" key="19">
    <source>
        <dbReference type="EMBL" id="CDO56389.1"/>
    </source>
</evidence>